<gene>
    <name evidence="2" type="ORF">GDO54_017325</name>
</gene>
<keyword evidence="1" id="KW-0812">Transmembrane</keyword>
<dbReference type="EMBL" id="DYDO01000007">
    <property type="protein sequence ID" value="DBA20561.1"/>
    <property type="molecule type" value="Genomic_DNA"/>
</dbReference>
<reference evidence="2" key="1">
    <citation type="thesis" date="2020" institute="ProQuest LLC" country="789 East Eisenhower Parkway, Ann Arbor, MI, USA">
        <title>Comparative Genomics and Chromosome Evolution.</title>
        <authorList>
            <person name="Mudd A.B."/>
        </authorList>
    </citation>
    <scope>NUCLEOTIDE SEQUENCE</scope>
    <source>
        <strain evidence="2">1538</strain>
        <tissue evidence="2">Blood</tissue>
    </source>
</reference>
<keyword evidence="1" id="KW-1133">Transmembrane helix</keyword>
<evidence type="ECO:0000256" key="1">
    <source>
        <dbReference type="SAM" id="Phobius"/>
    </source>
</evidence>
<feature type="transmembrane region" description="Helical" evidence="1">
    <location>
        <begin position="80"/>
        <end position="103"/>
    </location>
</feature>
<protein>
    <submittedName>
        <fullName evidence="2">Uncharacterized protein</fullName>
    </submittedName>
</protein>
<accession>A0AAV2ZV36</accession>
<feature type="transmembrane region" description="Helical" evidence="1">
    <location>
        <begin position="43"/>
        <end position="68"/>
    </location>
</feature>
<organism evidence="2 3">
    <name type="scientific">Pyxicephalus adspersus</name>
    <name type="common">African bullfrog</name>
    <dbReference type="NCBI Taxonomy" id="30357"/>
    <lineage>
        <taxon>Eukaryota</taxon>
        <taxon>Metazoa</taxon>
        <taxon>Chordata</taxon>
        <taxon>Craniata</taxon>
        <taxon>Vertebrata</taxon>
        <taxon>Euteleostomi</taxon>
        <taxon>Amphibia</taxon>
        <taxon>Batrachia</taxon>
        <taxon>Anura</taxon>
        <taxon>Neobatrachia</taxon>
        <taxon>Ranoidea</taxon>
        <taxon>Pyxicephalidae</taxon>
        <taxon>Pyxicephalinae</taxon>
        <taxon>Pyxicephalus</taxon>
    </lineage>
</organism>
<sequence>MTSSLVVLRMSDVCKICCKCQMICVWPLCLYESSTLYTYHLSIALSICHIIYLIICLGLAYSYLSYILSIYCLSSIQPYTYLYVLFLLTHLLLTYCHLPFAFIEYPFRIE</sequence>
<dbReference type="Proteomes" id="UP001181693">
    <property type="component" value="Unassembled WGS sequence"/>
</dbReference>
<name>A0AAV2ZV36_PYXAD</name>
<proteinExistence type="predicted"/>
<dbReference type="AlphaFoldDB" id="A0AAV2ZV36"/>
<evidence type="ECO:0000313" key="2">
    <source>
        <dbReference type="EMBL" id="DBA20561.1"/>
    </source>
</evidence>
<comment type="caution">
    <text evidence="2">The sequence shown here is derived from an EMBL/GenBank/DDBJ whole genome shotgun (WGS) entry which is preliminary data.</text>
</comment>
<evidence type="ECO:0000313" key="3">
    <source>
        <dbReference type="Proteomes" id="UP001181693"/>
    </source>
</evidence>
<keyword evidence="1" id="KW-0472">Membrane</keyword>
<keyword evidence="3" id="KW-1185">Reference proteome</keyword>